<evidence type="ECO:0000313" key="4">
    <source>
        <dbReference type="Proteomes" id="UP001595788"/>
    </source>
</evidence>
<organism evidence="3 4">
    <name type="scientific">Micromonospora mangrovi</name>
    <dbReference type="NCBI Taxonomy" id="1182597"/>
    <lineage>
        <taxon>Bacteria</taxon>
        <taxon>Bacillati</taxon>
        <taxon>Actinomycetota</taxon>
        <taxon>Actinomycetes</taxon>
        <taxon>Micromonosporales</taxon>
        <taxon>Micromonosporaceae</taxon>
        <taxon>Micromonospora</taxon>
    </lineage>
</organism>
<feature type="chain" id="PRO_5045966680" description="Secreted protein/lipoprotein" evidence="2">
    <location>
        <begin position="40"/>
        <end position="198"/>
    </location>
</feature>
<accession>A0ABV8MGJ6</accession>
<dbReference type="Proteomes" id="UP001595788">
    <property type="component" value="Unassembled WGS sequence"/>
</dbReference>
<proteinExistence type="predicted"/>
<sequence>MTSRNRQRTSTVRSRGRRSRVAGSAIGLCLVVGTGACDAGNTGQETSPTTSVTVPAPSQDPRGAAEGAAMDAYRGMWAAYAKAGLTANPDEPDLSRFASDGALKTLRNGLATYRSKKQVLKGKYVLDPQATDVALNASPATVTVTDCIDDSAFLVYNLAGKPINDVPGGRRSARATVTDLEAGGWKVTSFGVQDVGSC</sequence>
<comment type="caution">
    <text evidence="3">The sequence shown here is derived from an EMBL/GenBank/DDBJ whole genome shotgun (WGS) entry which is preliminary data.</text>
</comment>
<gene>
    <name evidence="3" type="ORF">ACFO0M_20620</name>
</gene>
<feature type="region of interest" description="Disordered" evidence="1">
    <location>
        <begin position="41"/>
        <end position="67"/>
    </location>
</feature>
<feature type="compositionally biased region" description="Low complexity" evidence="1">
    <location>
        <begin position="46"/>
        <end position="55"/>
    </location>
</feature>
<protein>
    <recommendedName>
        <fullName evidence="5">Secreted protein/lipoprotein</fullName>
    </recommendedName>
</protein>
<evidence type="ECO:0000313" key="3">
    <source>
        <dbReference type="EMBL" id="MFC4148665.1"/>
    </source>
</evidence>
<name>A0ABV8MGJ6_9ACTN</name>
<evidence type="ECO:0000256" key="1">
    <source>
        <dbReference type="SAM" id="MobiDB-lite"/>
    </source>
</evidence>
<evidence type="ECO:0000256" key="2">
    <source>
        <dbReference type="SAM" id="SignalP"/>
    </source>
</evidence>
<feature type="signal peptide" evidence="2">
    <location>
        <begin position="1"/>
        <end position="39"/>
    </location>
</feature>
<keyword evidence="4" id="KW-1185">Reference proteome</keyword>
<reference evidence="4" key="1">
    <citation type="journal article" date="2019" name="Int. J. Syst. Evol. Microbiol.">
        <title>The Global Catalogue of Microorganisms (GCM) 10K type strain sequencing project: providing services to taxonomists for standard genome sequencing and annotation.</title>
        <authorList>
            <consortium name="The Broad Institute Genomics Platform"/>
            <consortium name="The Broad Institute Genome Sequencing Center for Infectious Disease"/>
            <person name="Wu L."/>
            <person name="Ma J."/>
        </authorList>
    </citation>
    <scope>NUCLEOTIDE SEQUENCE [LARGE SCALE GENOMIC DNA]</scope>
    <source>
        <strain evidence="4">2803GPT1-18</strain>
    </source>
</reference>
<keyword evidence="2" id="KW-0732">Signal</keyword>
<dbReference type="EMBL" id="JBHSBT010000017">
    <property type="protein sequence ID" value="MFC4148665.1"/>
    <property type="molecule type" value="Genomic_DNA"/>
</dbReference>
<evidence type="ECO:0008006" key="5">
    <source>
        <dbReference type="Google" id="ProtNLM"/>
    </source>
</evidence>